<protein>
    <submittedName>
        <fullName evidence="1">Uncharacterized protein</fullName>
    </submittedName>
</protein>
<name>A0A2D4NJV3_9SAUR</name>
<reference evidence="1" key="2">
    <citation type="submission" date="2017-11" db="EMBL/GenBank/DDBJ databases">
        <title>Coralsnake Venomics: Analyses of Venom Gland Transcriptomes and Proteomes of Six Brazilian Taxa.</title>
        <authorList>
            <person name="Aird S.D."/>
            <person name="Jorge da Silva N."/>
            <person name="Qiu L."/>
            <person name="Villar-Briones A."/>
            <person name="Aparecida-Saddi V."/>
            <person name="Campos-Telles M.P."/>
            <person name="Grau M."/>
            <person name="Mikheyev A.S."/>
        </authorList>
    </citation>
    <scope>NUCLEOTIDE SEQUENCE</scope>
    <source>
        <tissue evidence="1">Venom_gland</tissue>
    </source>
</reference>
<dbReference type="AlphaFoldDB" id="A0A2D4NJV3"/>
<sequence>MDDGSFPQHYISWSTVKEKHGNETILYRGISYILKVMIMDLSQFRPLHNGGCIDLRSVMFPVIPSFQGLGNQASHLLVQPFASKKRLQSYFHHSVFSGAAGI</sequence>
<organism evidence="1">
    <name type="scientific">Micrurus spixii</name>
    <name type="common">Amazon coral snake</name>
    <dbReference type="NCBI Taxonomy" id="129469"/>
    <lineage>
        <taxon>Eukaryota</taxon>
        <taxon>Metazoa</taxon>
        <taxon>Chordata</taxon>
        <taxon>Craniata</taxon>
        <taxon>Vertebrata</taxon>
        <taxon>Euteleostomi</taxon>
        <taxon>Lepidosauria</taxon>
        <taxon>Squamata</taxon>
        <taxon>Bifurcata</taxon>
        <taxon>Unidentata</taxon>
        <taxon>Episquamata</taxon>
        <taxon>Toxicofera</taxon>
        <taxon>Serpentes</taxon>
        <taxon>Colubroidea</taxon>
        <taxon>Elapidae</taxon>
        <taxon>Elapinae</taxon>
        <taxon>Micrurus</taxon>
    </lineage>
</organism>
<accession>A0A2D4NJV3</accession>
<reference evidence="1" key="1">
    <citation type="submission" date="2017-07" db="EMBL/GenBank/DDBJ databases">
        <authorList>
            <person name="Mikheyev A."/>
            <person name="Grau M."/>
        </authorList>
    </citation>
    <scope>NUCLEOTIDE SEQUENCE</scope>
    <source>
        <tissue evidence="1">Venom_gland</tissue>
    </source>
</reference>
<evidence type="ECO:0000313" key="1">
    <source>
        <dbReference type="EMBL" id="LAB45246.1"/>
    </source>
</evidence>
<dbReference type="EMBL" id="IACM01181839">
    <property type="protein sequence ID" value="LAB45246.1"/>
    <property type="molecule type" value="Transcribed_RNA"/>
</dbReference>
<proteinExistence type="predicted"/>